<dbReference type="Proteomes" id="UP000684084">
    <property type="component" value="Unassembled WGS sequence"/>
</dbReference>
<comment type="caution">
    <text evidence="2">The sequence shown here is derived from an EMBL/GenBank/DDBJ whole genome shotgun (WGS) entry which is preliminary data.</text>
</comment>
<evidence type="ECO:0000256" key="1">
    <source>
        <dbReference type="SAM" id="MobiDB-lite"/>
    </source>
</evidence>
<proteinExistence type="predicted"/>
<dbReference type="EMBL" id="CAGKOT010000021">
    <property type="protein sequence ID" value="CAB5365508.1"/>
    <property type="molecule type" value="Genomic_DNA"/>
</dbReference>
<accession>A0A916E676</accession>
<gene>
    <name evidence="2" type="ORF">CHRIB12_LOCUS10458</name>
</gene>
<sequence>MAGTSNWFEFQWPVDGEFSGFVRGRALPNFGKWNDFSPSAITRIKRLKKNNVKEELEKRSLHYDEKENRPELIAILNENIACETINKIAEVRTAINMNSTVENNNISEMRTKKGKGKKRENEIESE</sequence>
<dbReference type="OrthoDB" id="2432429at2759"/>
<protein>
    <submittedName>
        <fullName evidence="2">Uncharacterized protein</fullName>
    </submittedName>
</protein>
<organism evidence="2 3">
    <name type="scientific">Rhizophagus irregularis</name>
    <dbReference type="NCBI Taxonomy" id="588596"/>
    <lineage>
        <taxon>Eukaryota</taxon>
        <taxon>Fungi</taxon>
        <taxon>Fungi incertae sedis</taxon>
        <taxon>Mucoromycota</taxon>
        <taxon>Glomeromycotina</taxon>
        <taxon>Glomeromycetes</taxon>
        <taxon>Glomerales</taxon>
        <taxon>Glomeraceae</taxon>
        <taxon>Rhizophagus</taxon>
    </lineage>
</organism>
<evidence type="ECO:0000313" key="3">
    <source>
        <dbReference type="Proteomes" id="UP000684084"/>
    </source>
</evidence>
<dbReference type="AlphaFoldDB" id="A0A916E676"/>
<feature type="region of interest" description="Disordered" evidence="1">
    <location>
        <begin position="101"/>
        <end position="126"/>
    </location>
</feature>
<evidence type="ECO:0000313" key="2">
    <source>
        <dbReference type="EMBL" id="CAB5365508.1"/>
    </source>
</evidence>
<name>A0A916E676_9GLOM</name>
<reference evidence="2" key="1">
    <citation type="submission" date="2020-05" db="EMBL/GenBank/DDBJ databases">
        <authorList>
            <person name="Rincon C."/>
            <person name="Sanders R I."/>
            <person name="Robbins C."/>
            <person name="Chaturvedi A."/>
        </authorList>
    </citation>
    <scope>NUCLEOTIDE SEQUENCE</scope>
    <source>
        <strain evidence="2">CHB12</strain>
    </source>
</reference>